<evidence type="ECO:0000256" key="1">
    <source>
        <dbReference type="SAM" id="MobiDB-lite"/>
    </source>
</evidence>
<dbReference type="Proteomes" id="UP000823388">
    <property type="component" value="Chromosome 6N"/>
</dbReference>
<accession>A0A8T0QZB8</accession>
<feature type="compositionally biased region" description="Basic and acidic residues" evidence="1">
    <location>
        <begin position="19"/>
        <end position="37"/>
    </location>
</feature>
<feature type="region of interest" description="Disordered" evidence="1">
    <location>
        <begin position="1"/>
        <end position="100"/>
    </location>
</feature>
<reference evidence="2" key="1">
    <citation type="submission" date="2020-05" db="EMBL/GenBank/DDBJ databases">
        <title>WGS assembly of Panicum virgatum.</title>
        <authorList>
            <person name="Lovell J.T."/>
            <person name="Jenkins J."/>
            <person name="Shu S."/>
            <person name="Juenger T.E."/>
            <person name="Schmutz J."/>
        </authorList>
    </citation>
    <scope>NUCLEOTIDE SEQUENCE</scope>
    <source>
        <strain evidence="2">AP13</strain>
    </source>
</reference>
<comment type="caution">
    <text evidence="2">The sequence shown here is derived from an EMBL/GenBank/DDBJ whole genome shotgun (WGS) entry which is preliminary data.</text>
</comment>
<sequence>MLEGEGDGAIGSDEGGQLHGRDGDGRRARAVEQEQRGRGAAGGQEEEEEGHDAGRRGGGRAVAGARGRVVLRRQPRRRSGHGRRPGRANLAGVLGGGGCR</sequence>
<gene>
    <name evidence="2" type="ORF">PVAP13_6NG223103</name>
</gene>
<protein>
    <submittedName>
        <fullName evidence="2">Uncharacterized protein</fullName>
    </submittedName>
</protein>
<evidence type="ECO:0000313" key="3">
    <source>
        <dbReference type="Proteomes" id="UP000823388"/>
    </source>
</evidence>
<feature type="compositionally biased region" description="Gly residues" evidence="1">
    <location>
        <begin position="7"/>
        <end position="18"/>
    </location>
</feature>
<evidence type="ECO:0000313" key="2">
    <source>
        <dbReference type="EMBL" id="KAG2578288.1"/>
    </source>
</evidence>
<dbReference type="AlphaFoldDB" id="A0A8T0QZB8"/>
<organism evidence="2 3">
    <name type="scientific">Panicum virgatum</name>
    <name type="common">Blackwell switchgrass</name>
    <dbReference type="NCBI Taxonomy" id="38727"/>
    <lineage>
        <taxon>Eukaryota</taxon>
        <taxon>Viridiplantae</taxon>
        <taxon>Streptophyta</taxon>
        <taxon>Embryophyta</taxon>
        <taxon>Tracheophyta</taxon>
        <taxon>Spermatophyta</taxon>
        <taxon>Magnoliopsida</taxon>
        <taxon>Liliopsida</taxon>
        <taxon>Poales</taxon>
        <taxon>Poaceae</taxon>
        <taxon>PACMAD clade</taxon>
        <taxon>Panicoideae</taxon>
        <taxon>Panicodae</taxon>
        <taxon>Paniceae</taxon>
        <taxon>Panicinae</taxon>
        <taxon>Panicum</taxon>
        <taxon>Panicum sect. Hiantes</taxon>
    </lineage>
</organism>
<keyword evidence="3" id="KW-1185">Reference proteome</keyword>
<dbReference type="EMBL" id="CM029048">
    <property type="protein sequence ID" value="KAG2578288.1"/>
    <property type="molecule type" value="Genomic_DNA"/>
</dbReference>
<proteinExistence type="predicted"/>
<feature type="compositionally biased region" description="Basic residues" evidence="1">
    <location>
        <begin position="69"/>
        <end position="86"/>
    </location>
</feature>
<name>A0A8T0QZB8_PANVG</name>